<evidence type="ECO:0000256" key="7">
    <source>
        <dbReference type="ARBA" id="ARBA00022840"/>
    </source>
</evidence>
<dbReference type="KEGG" id="rcr:NCTC10994_01099"/>
<dbReference type="GO" id="GO:0016020">
    <property type="term" value="C:membrane"/>
    <property type="evidence" value="ECO:0007669"/>
    <property type="project" value="InterPro"/>
</dbReference>
<dbReference type="AlphaFoldDB" id="A0A2X4U5A8"/>
<dbReference type="InterPro" id="IPR050482">
    <property type="entry name" value="Sensor_HK_TwoCompSys"/>
</dbReference>
<evidence type="ECO:0000256" key="4">
    <source>
        <dbReference type="ARBA" id="ARBA00022679"/>
    </source>
</evidence>
<evidence type="ECO:0000256" key="5">
    <source>
        <dbReference type="ARBA" id="ARBA00022741"/>
    </source>
</evidence>
<evidence type="ECO:0000256" key="6">
    <source>
        <dbReference type="ARBA" id="ARBA00022777"/>
    </source>
</evidence>
<reference evidence="11 12" key="1">
    <citation type="submission" date="2018-06" db="EMBL/GenBank/DDBJ databases">
        <authorList>
            <consortium name="Pathogen Informatics"/>
            <person name="Doyle S."/>
        </authorList>
    </citation>
    <scope>NUCLEOTIDE SEQUENCE [LARGE SCALE GENOMIC DNA]</scope>
    <source>
        <strain evidence="11 12">NCTC10994</strain>
    </source>
</reference>
<evidence type="ECO:0000313" key="12">
    <source>
        <dbReference type="Proteomes" id="UP000249091"/>
    </source>
</evidence>
<dbReference type="Pfam" id="PF07730">
    <property type="entry name" value="HisKA_3"/>
    <property type="match status" value="1"/>
</dbReference>
<keyword evidence="3" id="KW-0597">Phosphoprotein</keyword>
<accession>A0A2X4U5A8</accession>
<dbReference type="GO" id="GO:0000155">
    <property type="term" value="F:phosphorelay sensor kinase activity"/>
    <property type="evidence" value="ECO:0007669"/>
    <property type="project" value="InterPro"/>
</dbReference>
<gene>
    <name evidence="11" type="primary">desK_2</name>
    <name evidence="11" type="ORF">NCTC10994_01099</name>
</gene>
<evidence type="ECO:0000256" key="2">
    <source>
        <dbReference type="ARBA" id="ARBA00012438"/>
    </source>
</evidence>
<dbReference type="SUPFAM" id="SSF103473">
    <property type="entry name" value="MFS general substrate transporter"/>
    <property type="match status" value="1"/>
</dbReference>
<evidence type="ECO:0000256" key="8">
    <source>
        <dbReference type="ARBA" id="ARBA00023012"/>
    </source>
</evidence>
<sequence length="413" mass="44283">MHEVMVTSAQELRRPPAWRRRVWTTAAVTLSLFCTFLTLGLSSDSNTVPEWNYALGFVLGLVAAGALVQRHRRPWIVLAVTLLGPLLFSTDATAALIALYAVVKSERSGRLAGAAGAVFFACGISLTYDAHRTRDNSVLTMGTMRPEDAAPKPMWEVAWWIPWLVAAALVTVVVVLALLEQTRSQLTVAEHVRDRATAKTESIHDEMIRTEERTRIARDMHDTLAAGLSRISLFAGALQVGGADDPQKTANTAAMIRSTAHEALDELKSIVGVLRGTTGAQRASGHQGIDAVADLVQSARAAGLHTVLFTDLQPGDVGTVSGHVTYRVVQEALTNVQKYASDQTVRITITGAAEHGIRIEVRNTLSMLPPTVPIGSRTGLTGLAEQSGQIGGTLRAGVAGNEFVVDCWVPWSA</sequence>
<keyword evidence="5" id="KW-0547">Nucleotide-binding</keyword>
<keyword evidence="8" id="KW-0902">Two-component regulatory system</keyword>
<keyword evidence="9" id="KW-0472">Membrane</keyword>
<dbReference type="GO" id="GO:0005524">
    <property type="term" value="F:ATP binding"/>
    <property type="evidence" value="ECO:0007669"/>
    <property type="project" value="UniProtKB-KW"/>
</dbReference>
<feature type="transmembrane region" description="Helical" evidence="9">
    <location>
        <begin position="75"/>
        <end position="103"/>
    </location>
</feature>
<dbReference type="Proteomes" id="UP000249091">
    <property type="component" value="Chromosome 1"/>
</dbReference>
<dbReference type="EMBL" id="LS483468">
    <property type="protein sequence ID" value="SQI29542.1"/>
    <property type="molecule type" value="Genomic_DNA"/>
</dbReference>
<dbReference type="InterPro" id="IPR011712">
    <property type="entry name" value="Sig_transdc_His_kin_sub3_dim/P"/>
</dbReference>
<dbReference type="PANTHER" id="PTHR24421">
    <property type="entry name" value="NITRATE/NITRITE SENSOR PROTEIN NARX-RELATED"/>
    <property type="match status" value="1"/>
</dbReference>
<keyword evidence="12" id="KW-1185">Reference proteome</keyword>
<feature type="transmembrane region" description="Helical" evidence="9">
    <location>
        <begin position="157"/>
        <end position="179"/>
    </location>
</feature>
<protein>
    <recommendedName>
        <fullName evidence="2">histidine kinase</fullName>
        <ecNumber evidence="2">2.7.13.3</ecNumber>
    </recommendedName>
</protein>
<keyword evidence="9" id="KW-1133">Transmembrane helix</keyword>
<dbReference type="GO" id="GO:0046983">
    <property type="term" value="F:protein dimerization activity"/>
    <property type="evidence" value="ECO:0007669"/>
    <property type="project" value="InterPro"/>
</dbReference>
<comment type="catalytic activity">
    <reaction evidence="1">
        <text>ATP + protein L-histidine = ADP + protein N-phospho-L-histidine.</text>
        <dbReference type="EC" id="2.7.13.3"/>
    </reaction>
</comment>
<proteinExistence type="predicted"/>
<dbReference type="EC" id="2.7.13.3" evidence="2"/>
<evidence type="ECO:0000313" key="11">
    <source>
        <dbReference type="EMBL" id="SQI29542.1"/>
    </source>
</evidence>
<feature type="transmembrane region" description="Helical" evidence="9">
    <location>
        <begin position="21"/>
        <end position="39"/>
    </location>
</feature>
<keyword evidence="7" id="KW-0067">ATP-binding</keyword>
<organism evidence="11 12">
    <name type="scientific">Rhodococcus coprophilus</name>
    <dbReference type="NCBI Taxonomy" id="38310"/>
    <lineage>
        <taxon>Bacteria</taxon>
        <taxon>Bacillati</taxon>
        <taxon>Actinomycetota</taxon>
        <taxon>Actinomycetes</taxon>
        <taxon>Mycobacteriales</taxon>
        <taxon>Nocardiaceae</taxon>
        <taxon>Rhodococcus</taxon>
    </lineage>
</organism>
<dbReference type="InterPro" id="IPR036890">
    <property type="entry name" value="HATPase_C_sf"/>
</dbReference>
<feature type="transmembrane region" description="Helical" evidence="9">
    <location>
        <begin position="51"/>
        <end position="68"/>
    </location>
</feature>
<keyword evidence="6 11" id="KW-0418">Kinase</keyword>
<evidence type="ECO:0000256" key="1">
    <source>
        <dbReference type="ARBA" id="ARBA00000085"/>
    </source>
</evidence>
<evidence type="ECO:0000256" key="9">
    <source>
        <dbReference type="SAM" id="Phobius"/>
    </source>
</evidence>
<feature type="domain" description="Signal transduction histidine kinase subgroup 3 dimerisation and phosphoacceptor" evidence="10">
    <location>
        <begin position="212"/>
        <end position="276"/>
    </location>
</feature>
<dbReference type="STRING" id="1219011.GCA_001895045_00817"/>
<dbReference type="Gene3D" id="3.30.565.10">
    <property type="entry name" value="Histidine kinase-like ATPase, C-terminal domain"/>
    <property type="match status" value="1"/>
</dbReference>
<dbReference type="InterPro" id="IPR036259">
    <property type="entry name" value="MFS_trans_sf"/>
</dbReference>
<keyword evidence="9" id="KW-0812">Transmembrane</keyword>
<dbReference type="Gene3D" id="1.20.5.1930">
    <property type="match status" value="1"/>
</dbReference>
<name>A0A2X4U5A8_9NOCA</name>
<evidence type="ECO:0000259" key="10">
    <source>
        <dbReference type="Pfam" id="PF07730"/>
    </source>
</evidence>
<evidence type="ECO:0000256" key="3">
    <source>
        <dbReference type="ARBA" id="ARBA00022553"/>
    </source>
</evidence>
<keyword evidence="4 11" id="KW-0808">Transferase</keyword>
<dbReference type="PANTHER" id="PTHR24421:SF10">
    <property type="entry name" value="NITRATE_NITRITE SENSOR PROTEIN NARQ"/>
    <property type="match status" value="1"/>
</dbReference>